<dbReference type="Pfam" id="PF01730">
    <property type="entry name" value="UreF"/>
    <property type="match status" value="1"/>
</dbReference>
<feature type="domain" description="SGNH hydrolase-type esterase" evidence="3">
    <location>
        <begin position="285"/>
        <end position="411"/>
    </location>
</feature>
<dbReference type="PANTHER" id="PTHR37981">
    <property type="entry name" value="LIPASE 2"/>
    <property type="match status" value="1"/>
</dbReference>
<comment type="caution">
    <text evidence="4">The sequence shown here is derived from an EMBL/GenBank/DDBJ whole genome shotgun (WGS) entry which is preliminary data.</text>
</comment>
<evidence type="ECO:0000256" key="2">
    <source>
        <dbReference type="SAM" id="MobiDB-lite"/>
    </source>
</evidence>
<dbReference type="EMBL" id="JAKIXB020000005">
    <property type="protein sequence ID" value="KAL1608885.1"/>
    <property type="molecule type" value="Genomic_DNA"/>
</dbReference>
<dbReference type="CDD" id="cd01823">
    <property type="entry name" value="SEST_like"/>
    <property type="match status" value="1"/>
</dbReference>
<dbReference type="Gene3D" id="3.40.50.1110">
    <property type="entry name" value="SGNH hydrolase"/>
    <property type="match status" value="1"/>
</dbReference>
<proteinExistence type="inferred from homology"/>
<dbReference type="Pfam" id="PF13472">
    <property type="entry name" value="Lipase_GDSL_2"/>
    <property type="match status" value="1"/>
</dbReference>
<dbReference type="Proteomes" id="UP001521222">
    <property type="component" value="Unassembled WGS sequence"/>
</dbReference>
<dbReference type="InterPro" id="IPR038277">
    <property type="entry name" value="UreF_sf"/>
</dbReference>
<evidence type="ECO:0000259" key="3">
    <source>
        <dbReference type="Pfam" id="PF13472"/>
    </source>
</evidence>
<dbReference type="InterPro" id="IPR013830">
    <property type="entry name" value="SGNH_hydro"/>
</dbReference>
<accession>A0ABR3RWT5</accession>
<dbReference type="InterPro" id="IPR036514">
    <property type="entry name" value="SGNH_hydro_sf"/>
</dbReference>
<gene>
    <name evidence="4" type="ORF">SLS59_002076</name>
</gene>
<evidence type="ECO:0000313" key="4">
    <source>
        <dbReference type="EMBL" id="KAL1608885.1"/>
    </source>
</evidence>
<organism evidence="4 5">
    <name type="scientific">Nothophoma quercina</name>
    <dbReference type="NCBI Taxonomy" id="749835"/>
    <lineage>
        <taxon>Eukaryota</taxon>
        <taxon>Fungi</taxon>
        <taxon>Dikarya</taxon>
        <taxon>Ascomycota</taxon>
        <taxon>Pezizomycotina</taxon>
        <taxon>Dothideomycetes</taxon>
        <taxon>Pleosporomycetidae</taxon>
        <taxon>Pleosporales</taxon>
        <taxon>Pleosporineae</taxon>
        <taxon>Didymellaceae</taxon>
        <taxon>Nothophoma</taxon>
    </lineage>
</organism>
<feature type="region of interest" description="Disordered" evidence="2">
    <location>
        <begin position="25"/>
        <end position="45"/>
    </location>
</feature>
<sequence length="638" mass="69947">MTSSPADQQTLQDEIADLERRLRDAKAQLKQQQHDVPPLPSSDNGADSALPLGSFAFSSGLESYLAHHKVSPPSASQLPLFNTFLRLSLSTLASTALPYVLAGYRNPEEIETLDNDFDASTPCTVARRASIAQGRALLAVWDRSFKTQYKSSAPIAEVPAGKDAAVGALAAFSAALRTSPNASAHYAPLWGLITRILAVPLHEAAYLFLFSHARTVMSAAVRASVMGPYQAQALLASAELQDRIRGLVDEGWHRKVEDAGQSVPVMDFSSSDLADLSWIKTFASIGDSYAAGLGSGKRVDFSCSRYNTAYPNFVLDALLTHGYNTTHQSLACSGADTSEILAKQIPALNTNFDLVTISAGGNDIGLTPILSNCVYQFYMAGEDACQTSISEARAKISNATQLLHNVTSLISAAKPHLNSTHGLVYVTGYARFFGTEDSTCDNVTWAVWRTVERSKQYLKLELRQALNDLVLSVNAVLRRAVETAGPNVRFIEYDAPIAALRGRYCERGVLEPDPNRRGLVFYEWDTVDTGENETSLLNGTGDGVPKGSFESGIAEQVNRTLHEHPDWRFDPDKGFVKKNETLQEQGIIEDTVHWLIPDSYKRVFHLRPEGHWIIADMLLDDLKAYTLEMERADEIEEL</sequence>
<dbReference type="SUPFAM" id="SSF52266">
    <property type="entry name" value="SGNH hydrolase"/>
    <property type="match status" value="1"/>
</dbReference>
<comment type="similarity">
    <text evidence="1">Belongs to the UreF family.</text>
</comment>
<keyword evidence="5" id="KW-1185">Reference proteome</keyword>
<dbReference type="InterPro" id="IPR037460">
    <property type="entry name" value="SEST-like"/>
</dbReference>
<evidence type="ECO:0000313" key="5">
    <source>
        <dbReference type="Proteomes" id="UP001521222"/>
    </source>
</evidence>
<dbReference type="PANTHER" id="PTHR37981:SF1">
    <property type="entry name" value="SGNH HYDROLASE-TYPE ESTERASE DOMAIN-CONTAINING PROTEIN"/>
    <property type="match status" value="1"/>
</dbReference>
<protein>
    <recommendedName>
        <fullName evidence="3">SGNH hydrolase-type esterase domain-containing protein</fullName>
    </recommendedName>
</protein>
<evidence type="ECO:0000256" key="1">
    <source>
        <dbReference type="ARBA" id="ARBA00046339"/>
    </source>
</evidence>
<reference evidence="4 5" key="1">
    <citation type="submission" date="2024-02" db="EMBL/GenBank/DDBJ databases">
        <title>De novo assembly and annotation of 12 fungi associated with fruit tree decline syndrome in Ontario, Canada.</title>
        <authorList>
            <person name="Sulman M."/>
            <person name="Ellouze W."/>
            <person name="Ilyukhin E."/>
        </authorList>
    </citation>
    <scope>NUCLEOTIDE SEQUENCE [LARGE SCALE GENOMIC DNA]</scope>
    <source>
        <strain evidence="4 5">M97-236</strain>
    </source>
</reference>
<name>A0ABR3RWT5_9PLEO</name>
<dbReference type="Gene3D" id="1.10.4190.10">
    <property type="entry name" value="Urease accessory protein UreF"/>
    <property type="match status" value="1"/>
</dbReference>
<dbReference type="InterPro" id="IPR002639">
    <property type="entry name" value="UreF"/>
</dbReference>